<comment type="similarity">
    <text evidence="2">Belongs to the methyl-accepting chemotaxis (MCP) protein family.</text>
</comment>
<dbReference type="SUPFAM" id="SSF103190">
    <property type="entry name" value="Sensory domain-like"/>
    <property type="match status" value="1"/>
</dbReference>
<feature type="transmembrane region" description="Helical" evidence="4">
    <location>
        <begin position="12"/>
        <end position="29"/>
    </location>
</feature>
<dbReference type="InterPro" id="IPR003660">
    <property type="entry name" value="HAMP_dom"/>
</dbReference>
<dbReference type="GO" id="GO:0016020">
    <property type="term" value="C:membrane"/>
    <property type="evidence" value="ECO:0007669"/>
    <property type="project" value="InterPro"/>
</dbReference>
<dbReference type="GO" id="GO:0006935">
    <property type="term" value="P:chemotaxis"/>
    <property type="evidence" value="ECO:0007669"/>
    <property type="project" value="UniProtKB-KW"/>
</dbReference>
<evidence type="ECO:0000256" key="2">
    <source>
        <dbReference type="ARBA" id="ARBA00029447"/>
    </source>
</evidence>
<evidence type="ECO:0000256" key="1">
    <source>
        <dbReference type="ARBA" id="ARBA00022500"/>
    </source>
</evidence>
<dbReference type="InterPro" id="IPR004089">
    <property type="entry name" value="MCPsignal_dom"/>
</dbReference>
<dbReference type="RefSeq" id="WP_118886428.1">
    <property type="nucleotide sequence ID" value="NZ_CP032100.1"/>
</dbReference>
<gene>
    <name evidence="7" type="ORF">ASUIS_1422</name>
</gene>
<feature type="domain" description="HAMP" evidence="6">
    <location>
        <begin position="317"/>
        <end position="371"/>
    </location>
</feature>
<dbReference type="Pfam" id="PF00672">
    <property type="entry name" value="HAMP"/>
    <property type="match status" value="1"/>
</dbReference>
<dbReference type="GO" id="GO:0007165">
    <property type="term" value="P:signal transduction"/>
    <property type="evidence" value="ECO:0007669"/>
    <property type="project" value="UniProtKB-KW"/>
</dbReference>
<evidence type="ECO:0000256" key="3">
    <source>
        <dbReference type="PROSITE-ProRule" id="PRU00284"/>
    </source>
</evidence>
<dbReference type="Pfam" id="PF00015">
    <property type="entry name" value="MCPsignal"/>
    <property type="match status" value="1"/>
</dbReference>
<evidence type="ECO:0000259" key="5">
    <source>
        <dbReference type="PROSITE" id="PS50111"/>
    </source>
</evidence>
<dbReference type="Pfam" id="PF13682">
    <property type="entry name" value="CZB"/>
    <property type="match status" value="1"/>
</dbReference>
<organism evidence="7 8">
    <name type="scientific">Arcobacter suis CECT 7833</name>
    <dbReference type="NCBI Taxonomy" id="663365"/>
    <lineage>
        <taxon>Bacteria</taxon>
        <taxon>Pseudomonadati</taxon>
        <taxon>Campylobacterota</taxon>
        <taxon>Epsilonproteobacteria</taxon>
        <taxon>Campylobacterales</taxon>
        <taxon>Arcobacteraceae</taxon>
        <taxon>Arcobacter</taxon>
    </lineage>
</organism>
<dbReference type="Proteomes" id="UP000263040">
    <property type="component" value="Chromosome"/>
</dbReference>
<dbReference type="SMART" id="SM00304">
    <property type="entry name" value="HAMP"/>
    <property type="match status" value="1"/>
</dbReference>
<evidence type="ECO:0000313" key="7">
    <source>
        <dbReference type="EMBL" id="AXX89904.1"/>
    </source>
</evidence>
<dbReference type="AlphaFoldDB" id="A0AAD0SQR0"/>
<dbReference type="SMART" id="SM00283">
    <property type="entry name" value="MA"/>
    <property type="match status" value="1"/>
</dbReference>
<dbReference type="CDD" id="cd06225">
    <property type="entry name" value="HAMP"/>
    <property type="match status" value="1"/>
</dbReference>
<dbReference type="SUPFAM" id="SSF58104">
    <property type="entry name" value="Methyl-accepting chemotaxis protein (MCP) signaling domain"/>
    <property type="match status" value="1"/>
</dbReference>
<dbReference type="Gene3D" id="1.20.120.30">
    <property type="entry name" value="Aspartate receptor, ligand-binding domain"/>
    <property type="match status" value="1"/>
</dbReference>
<keyword evidence="4" id="KW-0812">Transmembrane</keyword>
<protein>
    <submittedName>
        <fullName evidence="7">Cache sensor-containing MCP-domain signal transduction protein (Chemoreceptor zinc-binding domain)</fullName>
    </submittedName>
</protein>
<dbReference type="InterPro" id="IPR025991">
    <property type="entry name" value="Chemoreceptor_zinc-bind_dom"/>
</dbReference>
<dbReference type="PANTHER" id="PTHR43531:SF11">
    <property type="entry name" value="METHYL-ACCEPTING CHEMOTAXIS PROTEIN 3"/>
    <property type="match status" value="1"/>
</dbReference>
<reference evidence="7 8" key="1">
    <citation type="submission" date="2018-08" db="EMBL/GenBank/DDBJ databases">
        <title>Complete genome of the Arcobacter suis type strain LMG 26152.</title>
        <authorList>
            <person name="Miller W.G."/>
            <person name="Yee E."/>
            <person name="Bono J.L."/>
        </authorList>
    </citation>
    <scope>NUCLEOTIDE SEQUENCE [LARGE SCALE GENOMIC DNA]</scope>
    <source>
        <strain evidence="7 8">CECT 7833</strain>
    </source>
</reference>
<keyword evidence="4" id="KW-1133">Transmembrane helix</keyword>
<dbReference type="Gene3D" id="3.30.450.20">
    <property type="entry name" value="PAS domain"/>
    <property type="match status" value="1"/>
</dbReference>
<accession>A0AAD0SQR0</accession>
<proteinExistence type="inferred from homology"/>
<dbReference type="InterPro" id="IPR029150">
    <property type="entry name" value="dCache_3"/>
</dbReference>
<dbReference type="KEGG" id="asui:ASUIS_1422"/>
<dbReference type="PROSITE" id="PS50111">
    <property type="entry name" value="CHEMOTAXIS_TRANSDUC_2"/>
    <property type="match status" value="1"/>
</dbReference>
<feature type="transmembrane region" description="Helical" evidence="4">
    <location>
        <begin position="291"/>
        <end position="313"/>
    </location>
</feature>
<keyword evidence="4" id="KW-0472">Membrane</keyword>
<evidence type="ECO:0000259" key="6">
    <source>
        <dbReference type="PROSITE" id="PS50885"/>
    </source>
</evidence>
<evidence type="ECO:0000313" key="8">
    <source>
        <dbReference type="Proteomes" id="UP000263040"/>
    </source>
</evidence>
<dbReference type="EMBL" id="CP032100">
    <property type="protein sequence ID" value="AXX89904.1"/>
    <property type="molecule type" value="Genomic_DNA"/>
</dbReference>
<keyword evidence="3" id="KW-0807">Transducer</keyword>
<feature type="domain" description="Methyl-accepting transducer" evidence="5">
    <location>
        <begin position="476"/>
        <end position="705"/>
    </location>
</feature>
<dbReference type="PROSITE" id="PS50885">
    <property type="entry name" value="HAMP"/>
    <property type="match status" value="1"/>
</dbReference>
<dbReference type="Pfam" id="PF14827">
    <property type="entry name" value="dCache_3"/>
    <property type="match status" value="1"/>
</dbReference>
<keyword evidence="1" id="KW-0145">Chemotaxis</keyword>
<dbReference type="Gene3D" id="1.10.287.950">
    <property type="entry name" value="Methyl-accepting chemotaxis protein"/>
    <property type="match status" value="1"/>
</dbReference>
<dbReference type="Gene3D" id="6.10.340.10">
    <property type="match status" value="1"/>
</dbReference>
<evidence type="ECO:0000256" key="4">
    <source>
        <dbReference type="SAM" id="Phobius"/>
    </source>
</evidence>
<sequence>MKALTIGKKFTLINVIVTILVLVIGYFILNKYKNDLRNEVYNDVKIELNELSKIKIEAKFEVGISNAISISNDSSIKEALASNDRELAIKALATLSDNMKKSTPFQNIQIHIHTKDNHSFLRSWKADKFGDDLSSFRASVVKVNSEKKAVNTFEVGDAGLSIRSVVPIFDQNQKHLGSMEFMQGINSVATSFDEQGDAFLLLMDSKLAIAEVKAENKLNDYLISQKFINKEFLEESKKIDFSELFENKYLMSDKYFYTYIDIVDFSGKKLGIALTAKPKQTVQNAIDHASYIIWVALIILVIALLITMAISLVNMKSYILAPILNLKNSIDAVSSNNLSQSTRIEVKSNDEIGDVVNSFNNYLDSIEKGLIQDHIVIEESRKIIEKVNAGLLNDKIKGVANSVGVDSLVKEINGMIERMQKNLTILSESLVALSNAKYDYAIPHIDNLTGIIASLLSGTKVTQSSINEVMCLIEKSNTELSSSANELENASKKLSNSSNIQAASLEETAAAIEEISATLTRSGENTSKMALYAQNVTKSSDIGKELAYKTATSMDEINTQVNAINDAISIIDQIAFQTNILSLNAAVEAATAGEAGKGFAVVAAEVRNLANRSADAANEIKTIVLNATTKAKEGKDITSKMIEGYNDLNENIVVTTKLIADVASASKEQQLAMSQINDTVNSLDQATQENAALASTINDMAAKTSNLVTHLQSTINQTSFDRNAHKRVCDTNLIIDINRLKSDHINFKNTNFALCKEGFKFTVKNAHECNLGKWLDSNEDKNFAKTKEWSDLKHAHKKVHELVQVTVDLYCDKSENDKIFATTKEVEENIEIVFDLLNKIREINCNGK</sequence>
<dbReference type="PANTHER" id="PTHR43531">
    <property type="entry name" value="PROTEIN ICFG"/>
    <property type="match status" value="1"/>
</dbReference>
<name>A0AAD0SQR0_9BACT</name>
<keyword evidence="8" id="KW-1185">Reference proteome</keyword>
<dbReference type="InterPro" id="IPR029151">
    <property type="entry name" value="Sensor-like_sf"/>
</dbReference>
<dbReference type="InterPro" id="IPR051310">
    <property type="entry name" value="MCP_chemotaxis"/>
</dbReference>